<dbReference type="InterPro" id="IPR015500">
    <property type="entry name" value="Peptidase_S8_subtilisin-rel"/>
</dbReference>
<keyword evidence="2 4" id="KW-0378">Hydrolase</keyword>
<evidence type="ECO:0000256" key="4">
    <source>
        <dbReference type="PROSITE-ProRule" id="PRU01240"/>
    </source>
</evidence>
<dbReference type="AlphaFoldDB" id="A0A2D0MXT6"/>
<proteinExistence type="inferred from homology"/>
<accession>A0A2D0MXT6</accession>
<dbReference type="InterPro" id="IPR000209">
    <property type="entry name" value="Peptidase_S8/S53_dom"/>
</dbReference>
<feature type="domain" description="Peptidase S8/S53" evidence="5">
    <location>
        <begin position="208"/>
        <end position="476"/>
    </location>
</feature>
<keyword evidence="7" id="KW-1185">Reference proteome</keyword>
<feature type="active site" description="Charge relay system" evidence="4">
    <location>
        <position position="254"/>
    </location>
</feature>
<evidence type="ECO:0000256" key="1">
    <source>
        <dbReference type="ARBA" id="ARBA00022670"/>
    </source>
</evidence>
<dbReference type="InterPro" id="IPR022398">
    <property type="entry name" value="Peptidase_S8_His-AS"/>
</dbReference>
<feature type="active site" description="Charge relay system" evidence="4">
    <location>
        <position position="423"/>
    </location>
</feature>
<comment type="similarity">
    <text evidence="4">Belongs to the peptidase S8 family.</text>
</comment>
<dbReference type="PROSITE" id="PS51892">
    <property type="entry name" value="SUBTILASE"/>
    <property type="match status" value="1"/>
</dbReference>
<evidence type="ECO:0000313" key="7">
    <source>
        <dbReference type="Proteomes" id="UP000223913"/>
    </source>
</evidence>
<dbReference type="GO" id="GO:0004252">
    <property type="term" value="F:serine-type endopeptidase activity"/>
    <property type="evidence" value="ECO:0007669"/>
    <property type="project" value="UniProtKB-UniRule"/>
</dbReference>
<dbReference type="GO" id="GO:0016485">
    <property type="term" value="P:protein processing"/>
    <property type="evidence" value="ECO:0007669"/>
    <property type="project" value="TreeGrafter"/>
</dbReference>
<dbReference type="PROSITE" id="PS00137">
    <property type="entry name" value="SUBTILASE_HIS"/>
    <property type="match status" value="1"/>
</dbReference>
<comment type="caution">
    <text evidence="6">The sequence shown here is derived from an EMBL/GenBank/DDBJ whole genome shotgun (WGS) entry which is preliminary data.</text>
</comment>
<dbReference type="PRINTS" id="PR00723">
    <property type="entry name" value="SUBTILISIN"/>
</dbReference>
<dbReference type="SUPFAM" id="SSF52743">
    <property type="entry name" value="Subtilisin-like"/>
    <property type="match status" value="1"/>
</dbReference>
<dbReference type="InterPro" id="IPR036852">
    <property type="entry name" value="Peptidase_S8/S53_dom_sf"/>
</dbReference>
<dbReference type="RefSeq" id="WP_099155676.1">
    <property type="nucleotide sequence ID" value="NZ_PDUD01000069.1"/>
</dbReference>
<dbReference type="Proteomes" id="UP000223913">
    <property type="component" value="Unassembled WGS sequence"/>
</dbReference>
<evidence type="ECO:0000256" key="2">
    <source>
        <dbReference type="ARBA" id="ARBA00022801"/>
    </source>
</evidence>
<evidence type="ECO:0000256" key="3">
    <source>
        <dbReference type="ARBA" id="ARBA00022825"/>
    </source>
</evidence>
<keyword evidence="1 4" id="KW-0645">Protease</keyword>
<evidence type="ECO:0000259" key="5">
    <source>
        <dbReference type="Pfam" id="PF00082"/>
    </source>
</evidence>
<protein>
    <recommendedName>
        <fullName evidence="5">Peptidase S8/S53 domain-containing protein</fullName>
    </recommendedName>
</protein>
<dbReference type="PANTHER" id="PTHR42884:SF14">
    <property type="entry name" value="NEUROENDOCRINE CONVERTASE 1"/>
    <property type="match status" value="1"/>
</dbReference>
<evidence type="ECO:0000313" key="6">
    <source>
        <dbReference type="EMBL" id="PHN00936.1"/>
    </source>
</evidence>
<dbReference type="Pfam" id="PF00082">
    <property type="entry name" value="Peptidase_S8"/>
    <property type="match status" value="1"/>
</dbReference>
<dbReference type="Gene3D" id="3.40.50.200">
    <property type="entry name" value="Peptidase S8/S53 domain"/>
    <property type="match status" value="1"/>
</dbReference>
<feature type="active site" description="Charge relay system" evidence="4">
    <location>
        <position position="216"/>
    </location>
</feature>
<gene>
    <name evidence="6" type="ORF">CRP01_39770</name>
</gene>
<name>A0A2D0MXT6_FLAN2</name>
<keyword evidence="3 4" id="KW-0720">Serine protease</keyword>
<dbReference type="EMBL" id="PDUD01000069">
    <property type="protein sequence ID" value="PHN00936.1"/>
    <property type="molecule type" value="Genomic_DNA"/>
</dbReference>
<sequence length="491" mass="53883">MNDNNKLDEVTLSYGKGQLHLKKNFNVFGLRRKNRALIIQPSSMTPYSLTPFRTFDLYLSNDTENTLDELRNHKNVLVGTHVYYASNEDIPIIPTGLLYAEFKEGVQKFSVAELISEYKLQFVESRGNRKYILRTTRYSPNPLKVANALQRHPAVEIAEPDIATLGIMHSDPFTSWHLKNSGHADGFEKGADSRLLEAQAEAQSQGSSEVIVAVIDQGFDFDHPVFAGPNKIIAPKDFADGDLYPSFNLPTENHGTACASIAVGNYDDEKGFMGVAPKSRLMPIRFHNGYDFNFFGLEQCFQHALSNGAWVVNCSWAAADSTISVPTLVYDAIHKCAIEGRNGLGTVVCFSIGNDGMDISSLNGFANHQDVWAIGAFTSEDKRSSYANFGSPLLLCAPSDGLGGWPINAAKNGGKYTDFDGTSAACAVFAGICAFLLSLKPNLKVREFKEILIDTARKIDPALHTADGHSLIYGYGYIDALRAVKAIMRLP</sequence>
<dbReference type="GO" id="GO:0016020">
    <property type="term" value="C:membrane"/>
    <property type="evidence" value="ECO:0007669"/>
    <property type="project" value="TreeGrafter"/>
</dbReference>
<reference evidence="6 7" key="1">
    <citation type="submission" date="2017-10" db="EMBL/GenBank/DDBJ databases">
        <title>The draft genome sequence of Lewinella nigricans NBRC 102662.</title>
        <authorList>
            <person name="Wang K."/>
        </authorList>
    </citation>
    <scope>NUCLEOTIDE SEQUENCE [LARGE SCALE GENOMIC DNA]</scope>
    <source>
        <strain evidence="6 7">NBRC 102662</strain>
    </source>
</reference>
<organism evidence="6 7">
    <name type="scientific">Flavilitoribacter nigricans (strain ATCC 23147 / DSM 23189 / NBRC 102662 / NCIMB 1420 / SS-2)</name>
    <name type="common">Lewinella nigricans</name>
    <dbReference type="NCBI Taxonomy" id="1122177"/>
    <lineage>
        <taxon>Bacteria</taxon>
        <taxon>Pseudomonadati</taxon>
        <taxon>Bacteroidota</taxon>
        <taxon>Saprospiria</taxon>
        <taxon>Saprospirales</taxon>
        <taxon>Lewinellaceae</taxon>
        <taxon>Flavilitoribacter</taxon>
    </lineage>
</organism>
<dbReference type="OrthoDB" id="1489355at2"/>
<dbReference type="PANTHER" id="PTHR42884">
    <property type="entry name" value="PROPROTEIN CONVERTASE SUBTILISIN/KEXIN-RELATED"/>
    <property type="match status" value="1"/>
</dbReference>